<dbReference type="PROSITE" id="PS50186">
    <property type="entry name" value="DEP"/>
    <property type="match status" value="1"/>
</dbReference>
<dbReference type="EMBL" id="JAOPGA020001789">
    <property type="protein sequence ID" value="KAL0491370.1"/>
    <property type="molecule type" value="Genomic_DNA"/>
</dbReference>
<feature type="domain" description="DEP" evidence="1">
    <location>
        <begin position="35"/>
        <end position="109"/>
    </location>
</feature>
<protein>
    <submittedName>
        <fullName evidence="2">Vacuolar membrane-associated protein iml1</fullName>
    </submittedName>
</protein>
<sequence>MDVCDYALLNTIQPFKTSGFNQDYQIKIQVLVRNAKSELGVTIKDRYSTSLHPKCFVASEFTTWLCMALNTNRLVAVRIAQNMQESGLIESVGGHQQFRDDNSLFRFKKEVLRQRCIEPMSPTILRKTSNFSVCQAKPDRTLIVNDIISQTLYYKIQSELRLCDYQTSSSVKDKYQVEIKSVQVKTKGSRSFRQSTYCKIVLADKVISTEEAQTLGEHKKWIINEEVTINSFPKTCYVVFLDEKQIMHDDVVVTYVTFGINEPERSVEEIVDASKGMHNITCTVEYKCTKILN</sequence>
<name>A0AAW2ZRG0_9EUKA</name>
<gene>
    <name evidence="2" type="ORF">AKO1_009888</name>
</gene>
<keyword evidence="3" id="KW-1185">Reference proteome</keyword>
<dbReference type="CDD" id="cd04371">
    <property type="entry name" value="DEP"/>
    <property type="match status" value="1"/>
</dbReference>
<evidence type="ECO:0000313" key="2">
    <source>
        <dbReference type="EMBL" id="KAL0491370.1"/>
    </source>
</evidence>
<proteinExistence type="predicted"/>
<accession>A0AAW2ZRG0</accession>
<dbReference type="Gene3D" id="1.10.10.10">
    <property type="entry name" value="Winged helix-like DNA-binding domain superfamily/Winged helix DNA-binding domain"/>
    <property type="match status" value="1"/>
</dbReference>
<dbReference type="AlphaFoldDB" id="A0AAW2ZRG0"/>
<dbReference type="InterPro" id="IPR036388">
    <property type="entry name" value="WH-like_DNA-bd_sf"/>
</dbReference>
<dbReference type="Pfam" id="PF00610">
    <property type="entry name" value="DEP"/>
    <property type="match status" value="1"/>
</dbReference>
<comment type="caution">
    <text evidence="2">The sequence shown here is derived from an EMBL/GenBank/DDBJ whole genome shotgun (WGS) entry which is preliminary data.</text>
</comment>
<dbReference type="GO" id="GO:0035556">
    <property type="term" value="P:intracellular signal transduction"/>
    <property type="evidence" value="ECO:0007669"/>
    <property type="project" value="InterPro"/>
</dbReference>
<dbReference type="InterPro" id="IPR000591">
    <property type="entry name" value="DEP_dom"/>
</dbReference>
<dbReference type="Proteomes" id="UP001431209">
    <property type="component" value="Unassembled WGS sequence"/>
</dbReference>
<evidence type="ECO:0000259" key="1">
    <source>
        <dbReference type="PROSITE" id="PS50186"/>
    </source>
</evidence>
<organism evidence="2 3">
    <name type="scientific">Acrasis kona</name>
    <dbReference type="NCBI Taxonomy" id="1008807"/>
    <lineage>
        <taxon>Eukaryota</taxon>
        <taxon>Discoba</taxon>
        <taxon>Heterolobosea</taxon>
        <taxon>Tetramitia</taxon>
        <taxon>Eutetramitia</taxon>
        <taxon>Acrasidae</taxon>
        <taxon>Acrasis</taxon>
    </lineage>
</organism>
<evidence type="ECO:0000313" key="3">
    <source>
        <dbReference type="Proteomes" id="UP001431209"/>
    </source>
</evidence>
<dbReference type="InterPro" id="IPR036390">
    <property type="entry name" value="WH_DNA-bd_sf"/>
</dbReference>
<reference evidence="2 3" key="1">
    <citation type="submission" date="2024-03" db="EMBL/GenBank/DDBJ databases">
        <title>The Acrasis kona genome and developmental transcriptomes reveal deep origins of eukaryotic multicellular pathways.</title>
        <authorList>
            <person name="Sheikh S."/>
            <person name="Fu C.-J."/>
            <person name="Brown M.W."/>
            <person name="Baldauf S.L."/>
        </authorList>
    </citation>
    <scope>NUCLEOTIDE SEQUENCE [LARGE SCALE GENOMIC DNA]</scope>
    <source>
        <strain evidence="2 3">ATCC MYA-3509</strain>
    </source>
</reference>
<dbReference type="SMART" id="SM00049">
    <property type="entry name" value="DEP"/>
    <property type="match status" value="1"/>
</dbReference>
<dbReference type="SUPFAM" id="SSF46785">
    <property type="entry name" value="Winged helix' DNA-binding domain"/>
    <property type="match status" value="1"/>
</dbReference>